<feature type="domain" description="Proteasome activator PA28 N-terminal" evidence="4">
    <location>
        <begin position="8"/>
        <end position="44"/>
    </location>
</feature>
<evidence type="ECO:0000256" key="2">
    <source>
        <dbReference type="ARBA" id="ARBA00022942"/>
    </source>
</evidence>
<protein>
    <submittedName>
        <fullName evidence="6">Proteasome activator pa28 REG alpha/beta subunit</fullName>
    </submittedName>
</protein>
<reference evidence="6 7" key="1">
    <citation type="journal article" date="2019" name="Nat. Ecol. Evol.">
        <title>Megaphylogeny resolves global patterns of mushroom evolution.</title>
        <authorList>
            <person name="Varga T."/>
            <person name="Krizsan K."/>
            <person name="Foldi C."/>
            <person name="Dima B."/>
            <person name="Sanchez-Garcia M."/>
            <person name="Sanchez-Ramirez S."/>
            <person name="Szollosi G.J."/>
            <person name="Szarkandi J.G."/>
            <person name="Papp V."/>
            <person name="Albert L."/>
            <person name="Andreopoulos W."/>
            <person name="Angelini C."/>
            <person name="Antonin V."/>
            <person name="Barry K.W."/>
            <person name="Bougher N.L."/>
            <person name="Buchanan P."/>
            <person name="Buyck B."/>
            <person name="Bense V."/>
            <person name="Catcheside P."/>
            <person name="Chovatia M."/>
            <person name="Cooper J."/>
            <person name="Damon W."/>
            <person name="Desjardin D."/>
            <person name="Finy P."/>
            <person name="Geml J."/>
            <person name="Haridas S."/>
            <person name="Hughes K."/>
            <person name="Justo A."/>
            <person name="Karasinski D."/>
            <person name="Kautmanova I."/>
            <person name="Kiss B."/>
            <person name="Kocsube S."/>
            <person name="Kotiranta H."/>
            <person name="LaButti K.M."/>
            <person name="Lechner B.E."/>
            <person name="Liimatainen K."/>
            <person name="Lipzen A."/>
            <person name="Lukacs Z."/>
            <person name="Mihaltcheva S."/>
            <person name="Morgado L.N."/>
            <person name="Niskanen T."/>
            <person name="Noordeloos M.E."/>
            <person name="Ohm R.A."/>
            <person name="Ortiz-Santana B."/>
            <person name="Ovrebo C."/>
            <person name="Racz N."/>
            <person name="Riley R."/>
            <person name="Savchenko A."/>
            <person name="Shiryaev A."/>
            <person name="Soop K."/>
            <person name="Spirin V."/>
            <person name="Szebenyi C."/>
            <person name="Tomsovsky M."/>
            <person name="Tulloss R.E."/>
            <person name="Uehling J."/>
            <person name="Grigoriev I.V."/>
            <person name="Vagvolgyi C."/>
            <person name="Papp T."/>
            <person name="Martin F.M."/>
            <person name="Miettinen O."/>
            <person name="Hibbett D.S."/>
            <person name="Nagy L.G."/>
        </authorList>
    </citation>
    <scope>NUCLEOTIDE SEQUENCE [LARGE SCALE GENOMIC DNA]</scope>
    <source>
        <strain evidence="6 7">CBS 309.79</strain>
    </source>
</reference>
<dbReference type="AlphaFoldDB" id="A0A5C3QHJ4"/>
<dbReference type="Pfam" id="PF02252">
    <property type="entry name" value="PA28_C"/>
    <property type="match status" value="1"/>
</dbReference>
<organism evidence="6 7">
    <name type="scientific">Pterulicium gracile</name>
    <dbReference type="NCBI Taxonomy" id="1884261"/>
    <lineage>
        <taxon>Eukaryota</taxon>
        <taxon>Fungi</taxon>
        <taxon>Dikarya</taxon>
        <taxon>Basidiomycota</taxon>
        <taxon>Agaricomycotina</taxon>
        <taxon>Agaricomycetes</taxon>
        <taxon>Agaricomycetidae</taxon>
        <taxon>Agaricales</taxon>
        <taxon>Pleurotineae</taxon>
        <taxon>Pterulaceae</taxon>
        <taxon>Pterulicium</taxon>
    </lineage>
</organism>
<comment type="similarity">
    <text evidence="1">Belongs to the PA28 family.</text>
</comment>
<dbReference type="Gene3D" id="1.20.5.120">
    <property type="entry name" value="Proteasome activator pa28, N-terminal domain"/>
    <property type="match status" value="1"/>
</dbReference>
<dbReference type="Gene3D" id="1.20.120.180">
    <property type="entry name" value="Proteasome activator pa28, C-terminal domain"/>
    <property type="match status" value="1"/>
</dbReference>
<evidence type="ECO:0000256" key="3">
    <source>
        <dbReference type="SAM" id="MobiDB-lite"/>
    </source>
</evidence>
<dbReference type="GO" id="GO:0005737">
    <property type="term" value="C:cytoplasm"/>
    <property type="evidence" value="ECO:0007669"/>
    <property type="project" value="TreeGrafter"/>
</dbReference>
<evidence type="ECO:0000259" key="5">
    <source>
        <dbReference type="Pfam" id="PF02252"/>
    </source>
</evidence>
<dbReference type="InterPro" id="IPR036996">
    <property type="entry name" value="PA28_N_sf"/>
</dbReference>
<evidence type="ECO:0000259" key="4">
    <source>
        <dbReference type="Pfam" id="PF02251"/>
    </source>
</evidence>
<dbReference type="InterPro" id="IPR003185">
    <property type="entry name" value="Proteasome_activ_PA28_N"/>
</dbReference>
<dbReference type="GO" id="GO:2000045">
    <property type="term" value="P:regulation of G1/S transition of mitotic cell cycle"/>
    <property type="evidence" value="ECO:0007669"/>
    <property type="project" value="TreeGrafter"/>
</dbReference>
<evidence type="ECO:0000256" key="1">
    <source>
        <dbReference type="ARBA" id="ARBA00005883"/>
    </source>
</evidence>
<dbReference type="FunFam" id="1.20.120.180:FF:000002">
    <property type="entry name" value="Proteasome activator complex subunit 1"/>
    <property type="match status" value="1"/>
</dbReference>
<dbReference type="SUPFAM" id="SSF47216">
    <property type="entry name" value="Proteasome activator"/>
    <property type="match status" value="1"/>
</dbReference>
<dbReference type="GO" id="GO:0061133">
    <property type="term" value="F:endopeptidase activator activity"/>
    <property type="evidence" value="ECO:0007669"/>
    <property type="project" value="TreeGrafter"/>
</dbReference>
<feature type="region of interest" description="Disordered" evidence="3">
    <location>
        <begin position="53"/>
        <end position="101"/>
    </location>
</feature>
<dbReference type="OrthoDB" id="6591885at2759"/>
<dbReference type="Pfam" id="PF02251">
    <property type="entry name" value="PA28_N"/>
    <property type="match status" value="1"/>
</dbReference>
<dbReference type="PANTHER" id="PTHR10660">
    <property type="entry name" value="PROTEASOME REGULATOR PA28"/>
    <property type="match status" value="1"/>
</dbReference>
<dbReference type="GO" id="GO:0061136">
    <property type="term" value="P:regulation of proteasomal protein catabolic process"/>
    <property type="evidence" value="ECO:0007669"/>
    <property type="project" value="TreeGrafter"/>
</dbReference>
<dbReference type="InterPro" id="IPR003186">
    <property type="entry name" value="PA28_C"/>
</dbReference>
<feature type="domain" description="Proteasome activator PA28 C-terminal" evidence="5">
    <location>
        <begin position="115"/>
        <end position="257"/>
    </location>
</feature>
<dbReference type="InterPro" id="IPR036252">
    <property type="entry name" value="Proteasome_activ_sf"/>
</dbReference>
<dbReference type="PANTHER" id="PTHR10660:SF2">
    <property type="entry name" value="LD45860P"/>
    <property type="match status" value="1"/>
</dbReference>
<dbReference type="InterPro" id="IPR036997">
    <property type="entry name" value="PA28_C_sf"/>
</dbReference>
<dbReference type="EMBL" id="ML178832">
    <property type="protein sequence ID" value="TFK99638.1"/>
    <property type="molecule type" value="Genomic_DNA"/>
</dbReference>
<gene>
    <name evidence="6" type="ORF">BDV98DRAFT_570627</name>
</gene>
<dbReference type="STRING" id="1884261.A0A5C3QHJ4"/>
<keyword evidence="2 6" id="KW-0647">Proteasome</keyword>
<sequence length="260" mass="29324">MALSMDKDVAAKFEEFKKTVASAGEKIVFRVFPSKILELQSLIDGAEQSDSPFHASNALKHTDTNIYPPPSAASDNSEHQAKKRKREDAAEPTPAANGLASHANEPARCIYPNLIKSNKNMTQLHDIIRRESQELATNVDKTKLWVNLIMPRIEDGDNFGVQIQEEVLTELHRAQESAYSLRDAVRADHLTRAKICSKLIKYPHLEDYALALQDHDEKQHFLAKQHLTDIRNLYAILTDLIHKNITKIRAPKANNAANLY</sequence>
<keyword evidence="7" id="KW-1185">Reference proteome</keyword>
<name>A0A5C3QHJ4_9AGAR</name>
<evidence type="ECO:0000313" key="6">
    <source>
        <dbReference type="EMBL" id="TFK99638.1"/>
    </source>
</evidence>
<dbReference type="GO" id="GO:0005654">
    <property type="term" value="C:nucleoplasm"/>
    <property type="evidence" value="ECO:0007669"/>
    <property type="project" value="TreeGrafter"/>
</dbReference>
<accession>A0A5C3QHJ4</accession>
<dbReference type="InterPro" id="IPR009077">
    <property type="entry name" value="Proteasome_activ_PA28"/>
</dbReference>
<proteinExistence type="inferred from homology"/>
<evidence type="ECO:0000313" key="7">
    <source>
        <dbReference type="Proteomes" id="UP000305067"/>
    </source>
</evidence>
<dbReference type="GO" id="GO:0008537">
    <property type="term" value="C:proteasome activator complex"/>
    <property type="evidence" value="ECO:0007669"/>
    <property type="project" value="InterPro"/>
</dbReference>
<dbReference type="Proteomes" id="UP000305067">
    <property type="component" value="Unassembled WGS sequence"/>
</dbReference>